<proteinExistence type="predicted"/>
<dbReference type="AlphaFoldDB" id="C0E5Y6"/>
<evidence type="ECO:0000256" key="1">
    <source>
        <dbReference type="SAM" id="MobiDB-lite"/>
    </source>
</evidence>
<feature type="compositionally biased region" description="Polar residues" evidence="1">
    <location>
        <begin position="1"/>
        <end position="11"/>
    </location>
</feature>
<dbReference type="EMBL" id="ACEB01000038">
    <property type="protein sequence ID" value="EEG26101.1"/>
    <property type="molecule type" value="Genomic_DNA"/>
</dbReference>
<dbReference type="HOGENOM" id="CLU_3042474_0_0_11"/>
<dbReference type="Proteomes" id="UP000006247">
    <property type="component" value="Unassembled WGS sequence"/>
</dbReference>
<reference evidence="2 3" key="1">
    <citation type="submission" date="2009-01" db="EMBL/GenBank/DDBJ databases">
        <authorList>
            <person name="Fulton L."/>
            <person name="Clifton S."/>
            <person name="Chinwalla A.T."/>
            <person name="Mitreva M."/>
            <person name="Sodergren E."/>
            <person name="Weinstock G."/>
            <person name="Clifton S."/>
            <person name="Dooling D.J."/>
            <person name="Fulton B."/>
            <person name="Minx P."/>
            <person name="Pepin K.H."/>
            <person name="Johnson M."/>
            <person name="Bhonagiri V."/>
            <person name="Nash W.E."/>
            <person name="Mardis E.R."/>
            <person name="Wilson R.K."/>
        </authorList>
    </citation>
    <scope>NUCLEOTIDE SEQUENCE [LARGE SCALE GENOMIC DNA]</scope>
    <source>
        <strain evidence="2 3">ATCC 33806</strain>
    </source>
</reference>
<sequence>MFTDPSFSTPQGGDLKGVNSQPPDPLPSRPLLTAPLEGPLAAAPSPSPAPCPLR</sequence>
<protein>
    <submittedName>
        <fullName evidence="2">Uncharacterized protein</fullName>
    </submittedName>
</protein>
<accession>C0E5Y6</accession>
<comment type="caution">
    <text evidence="2">The sequence shown here is derived from an EMBL/GenBank/DDBJ whole genome shotgun (WGS) entry which is preliminary data.</text>
</comment>
<evidence type="ECO:0000313" key="3">
    <source>
        <dbReference type="Proteomes" id="UP000006247"/>
    </source>
</evidence>
<gene>
    <name evidence="2" type="ORF">CORMATOL_02418</name>
</gene>
<name>C0E5Y6_9CORY</name>
<feature type="region of interest" description="Disordered" evidence="1">
    <location>
        <begin position="1"/>
        <end position="54"/>
    </location>
</feature>
<feature type="compositionally biased region" description="Pro residues" evidence="1">
    <location>
        <begin position="45"/>
        <end position="54"/>
    </location>
</feature>
<feature type="compositionally biased region" description="Low complexity" evidence="1">
    <location>
        <begin position="30"/>
        <end position="44"/>
    </location>
</feature>
<organism evidence="2 3">
    <name type="scientific">Corynebacterium matruchotii ATCC 33806</name>
    <dbReference type="NCBI Taxonomy" id="566549"/>
    <lineage>
        <taxon>Bacteria</taxon>
        <taxon>Bacillati</taxon>
        <taxon>Actinomycetota</taxon>
        <taxon>Actinomycetes</taxon>
        <taxon>Mycobacteriales</taxon>
        <taxon>Corynebacteriaceae</taxon>
        <taxon>Corynebacterium</taxon>
    </lineage>
</organism>
<evidence type="ECO:0000313" key="2">
    <source>
        <dbReference type="EMBL" id="EEG26101.1"/>
    </source>
</evidence>